<dbReference type="InterPro" id="IPR036734">
    <property type="entry name" value="Neur_chan_lig-bd_sf"/>
</dbReference>
<reference evidence="2 3" key="1">
    <citation type="submission" date="2024-02" db="EMBL/GenBank/DDBJ databases">
        <authorList>
            <person name="Chen Y."/>
            <person name="Shah S."/>
            <person name="Dougan E. K."/>
            <person name="Thang M."/>
            <person name="Chan C."/>
        </authorList>
    </citation>
    <scope>NUCLEOTIDE SEQUENCE [LARGE SCALE GENOMIC DNA]</scope>
</reference>
<sequence length="172" mass="19055">GMLDASFLQTASGGAQEVMFGVYCRRVFDVDVLQKVWTGDLVLTISWNDPAAKKVIPEGQDETRLSSEDARNVMWLPDIGVTNRDFKNLEVISSSVKVWKDGRVTKVERLLATMTNDFDIKAYPYDQQTLEVLVASEKMMADEMVLKPHTDETVTGVKDAVLIGSGFSGMEG</sequence>
<accession>A0ABP0S2J8</accession>
<dbReference type="InterPro" id="IPR006202">
    <property type="entry name" value="Neur_chan_lig-bd"/>
</dbReference>
<feature type="non-terminal residue" evidence="2">
    <location>
        <position position="172"/>
    </location>
</feature>
<dbReference type="Proteomes" id="UP001642464">
    <property type="component" value="Unassembled WGS sequence"/>
</dbReference>
<dbReference type="Pfam" id="PF02931">
    <property type="entry name" value="Neur_chan_LBD"/>
    <property type="match status" value="1"/>
</dbReference>
<comment type="caution">
    <text evidence="2">The sequence shown here is derived from an EMBL/GenBank/DDBJ whole genome shotgun (WGS) entry which is preliminary data.</text>
</comment>
<evidence type="ECO:0000313" key="2">
    <source>
        <dbReference type="EMBL" id="CAK9106587.1"/>
    </source>
</evidence>
<gene>
    <name evidence="2" type="ORF">SCF082_LOCUS49642</name>
</gene>
<feature type="non-terminal residue" evidence="2">
    <location>
        <position position="1"/>
    </location>
</feature>
<dbReference type="Gene3D" id="2.70.170.10">
    <property type="entry name" value="Neurotransmitter-gated ion-channel ligand-binding domain"/>
    <property type="match status" value="1"/>
</dbReference>
<evidence type="ECO:0000313" key="3">
    <source>
        <dbReference type="Proteomes" id="UP001642464"/>
    </source>
</evidence>
<feature type="domain" description="Neurotransmitter-gated ion-channel ligand-binding" evidence="1">
    <location>
        <begin position="15"/>
        <end position="153"/>
    </location>
</feature>
<dbReference type="EMBL" id="CAXAMM010042763">
    <property type="protein sequence ID" value="CAK9106587.1"/>
    <property type="molecule type" value="Genomic_DNA"/>
</dbReference>
<dbReference type="SUPFAM" id="SSF63712">
    <property type="entry name" value="Nicotinic receptor ligand binding domain-like"/>
    <property type="match status" value="1"/>
</dbReference>
<organism evidence="2 3">
    <name type="scientific">Durusdinium trenchii</name>
    <dbReference type="NCBI Taxonomy" id="1381693"/>
    <lineage>
        <taxon>Eukaryota</taxon>
        <taxon>Sar</taxon>
        <taxon>Alveolata</taxon>
        <taxon>Dinophyceae</taxon>
        <taxon>Suessiales</taxon>
        <taxon>Symbiodiniaceae</taxon>
        <taxon>Durusdinium</taxon>
    </lineage>
</organism>
<proteinExistence type="predicted"/>
<name>A0ABP0S2J8_9DINO</name>
<evidence type="ECO:0000259" key="1">
    <source>
        <dbReference type="Pfam" id="PF02931"/>
    </source>
</evidence>
<keyword evidence="3" id="KW-1185">Reference proteome</keyword>
<protein>
    <submittedName>
        <fullName evidence="2">Proton-gated ion channel</fullName>
    </submittedName>
</protein>